<dbReference type="Proteomes" id="UP000053237">
    <property type="component" value="Unassembled WGS sequence"/>
</dbReference>
<sequence>MNHIAAQCLVIIAFIMINSSRQHPGNNNEDTSDKKTLRQEINDLLVKFELLIADKKRASIVAYSHRVLIQLLLLSFIQHIERNYVLLWTTGRGSA</sequence>
<comment type="caution">
    <text evidence="2">The sequence shown here is derived from an EMBL/GenBank/DDBJ whole genome shotgun (WGS) entry which is preliminary data.</text>
</comment>
<accession>A0A024GI42</accession>
<dbReference type="EMBL" id="CAIX01000125">
    <property type="protein sequence ID" value="CCI46381.1"/>
    <property type="molecule type" value="Genomic_DNA"/>
</dbReference>
<keyword evidence="3" id="KW-1185">Reference proteome</keyword>
<dbReference type="InParanoid" id="A0A024GI42"/>
<reference evidence="2 3" key="1">
    <citation type="submission" date="2012-05" db="EMBL/GenBank/DDBJ databases">
        <title>Recombination and specialization in a pathogen metapopulation.</title>
        <authorList>
            <person name="Gardiner A."/>
            <person name="Kemen E."/>
            <person name="Schultz-Larsen T."/>
            <person name="MacLean D."/>
            <person name="Van Oosterhout C."/>
            <person name="Jones J.D.G."/>
        </authorList>
    </citation>
    <scope>NUCLEOTIDE SEQUENCE [LARGE SCALE GENOMIC DNA]</scope>
    <source>
        <strain evidence="2 3">Ac Nc2</strain>
    </source>
</reference>
<evidence type="ECO:0008006" key="4">
    <source>
        <dbReference type="Google" id="ProtNLM"/>
    </source>
</evidence>
<evidence type="ECO:0000256" key="1">
    <source>
        <dbReference type="SAM" id="SignalP"/>
    </source>
</evidence>
<name>A0A024GI42_9STRA</name>
<keyword evidence="1" id="KW-0732">Signal</keyword>
<gene>
    <name evidence="2" type="ORF">BN9_073100</name>
</gene>
<evidence type="ECO:0000313" key="2">
    <source>
        <dbReference type="EMBL" id="CCI46381.1"/>
    </source>
</evidence>
<protein>
    <recommendedName>
        <fullName evidence="4">Secreted protein</fullName>
    </recommendedName>
</protein>
<feature type="signal peptide" evidence="1">
    <location>
        <begin position="1"/>
        <end position="20"/>
    </location>
</feature>
<proteinExistence type="predicted"/>
<evidence type="ECO:0000313" key="3">
    <source>
        <dbReference type="Proteomes" id="UP000053237"/>
    </source>
</evidence>
<dbReference type="AlphaFoldDB" id="A0A024GI42"/>
<feature type="chain" id="PRO_5001529522" description="Secreted protein" evidence="1">
    <location>
        <begin position="21"/>
        <end position="95"/>
    </location>
</feature>
<organism evidence="2 3">
    <name type="scientific">Albugo candida</name>
    <dbReference type="NCBI Taxonomy" id="65357"/>
    <lineage>
        <taxon>Eukaryota</taxon>
        <taxon>Sar</taxon>
        <taxon>Stramenopiles</taxon>
        <taxon>Oomycota</taxon>
        <taxon>Peronosporomycetes</taxon>
        <taxon>Albuginales</taxon>
        <taxon>Albuginaceae</taxon>
        <taxon>Albugo</taxon>
    </lineage>
</organism>